<evidence type="ECO:0000313" key="3">
    <source>
        <dbReference type="Proteomes" id="UP000318717"/>
    </source>
</evidence>
<dbReference type="OrthoDB" id="5878833at2"/>
<feature type="transmembrane region" description="Helical" evidence="1">
    <location>
        <begin position="7"/>
        <end position="30"/>
    </location>
</feature>
<feature type="transmembrane region" description="Helical" evidence="1">
    <location>
        <begin position="42"/>
        <end position="62"/>
    </location>
</feature>
<dbReference type="InterPro" id="IPR025597">
    <property type="entry name" value="DUF4345"/>
</dbReference>
<accession>A0A4Y3I0A6</accession>
<dbReference type="Pfam" id="PF14248">
    <property type="entry name" value="DUF4345"/>
    <property type="match status" value="1"/>
</dbReference>
<gene>
    <name evidence="2" type="ORF">VIN01S_35150</name>
</gene>
<dbReference type="Proteomes" id="UP000318717">
    <property type="component" value="Unassembled WGS sequence"/>
</dbReference>
<evidence type="ECO:0000313" key="2">
    <source>
        <dbReference type="EMBL" id="GEA52711.1"/>
    </source>
</evidence>
<name>A0A4Y3I0A6_9VIBR</name>
<organism evidence="2 3">
    <name type="scientific">Vibrio inusitatus NBRC 102082</name>
    <dbReference type="NCBI Taxonomy" id="1219070"/>
    <lineage>
        <taxon>Bacteria</taxon>
        <taxon>Pseudomonadati</taxon>
        <taxon>Pseudomonadota</taxon>
        <taxon>Gammaproteobacteria</taxon>
        <taxon>Vibrionales</taxon>
        <taxon>Vibrionaceae</taxon>
        <taxon>Vibrio</taxon>
    </lineage>
</organism>
<dbReference type="EMBL" id="BJLF01000023">
    <property type="protein sequence ID" value="GEA52711.1"/>
    <property type="molecule type" value="Genomic_DNA"/>
</dbReference>
<feature type="transmembrane region" description="Helical" evidence="1">
    <location>
        <begin position="97"/>
        <end position="117"/>
    </location>
</feature>
<evidence type="ECO:0000256" key="1">
    <source>
        <dbReference type="SAM" id="Phobius"/>
    </source>
</evidence>
<dbReference type="RefSeq" id="WP_141347128.1">
    <property type="nucleotide sequence ID" value="NZ_BJLF01000023.1"/>
</dbReference>
<proteinExistence type="predicted"/>
<feature type="transmembrane region" description="Helical" evidence="1">
    <location>
        <begin position="69"/>
        <end position="91"/>
    </location>
</feature>
<dbReference type="AlphaFoldDB" id="A0A4Y3I0A6"/>
<sequence length="132" mass="14382">MKKQNLFLMTAAIGIFPVAMSYGLLPGYFFGIDLNTPELVNIFRAIMGLYTAMGIFWLIGALKKTYTEAALYSVAVFMGGLSIARILSINIDGMPNAILLAYTAVEIAIGTTALWLINQNQQQINNAVLENA</sequence>
<reference evidence="2 3" key="1">
    <citation type="submission" date="2019-06" db="EMBL/GenBank/DDBJ databases">
        <title>Whole genome shotgun sequence of Vibrio inusitatus NBRC 102082.</title>
        <authorList>
            <person name="Hosoyama A."/>
            <person name="Uohara A."/>
            <person name="Ohji S."/>
            <person name="Ichikawa N."/>
        </authorList>
    </citation>
    <scope>NUCLEOTIDE SEQUENCE [LARGE SCALE GENOMIC DNA]</scope>
    <source>
        <strain evidence="2 3">NBRC 102082</strain>
    </source>
</reference>
<keyword evidence="1" id="KW-0812">Transmembrane</keyword>
<keyword evidence="3" id="KW-1185">Reference proteome</keyword>
<keyword evidence="1" id="KW-1133">Transmembrane helix</keyword>
<protein>
    <recommendedName>
        <fullName evidence="4">DUF4345 domain-containing protein</fullName>
    </recommendedName>
</protein>
<comment type="caution">
    <text evidence="2">The sequence shown here is derived from an EMBL/GenBank/DDBJ whole genome shotgun (WGS) entry which is preliminary data.</text>
</comment>
<evidence type="ECO:0008006" key="4">
    <source>
        <dbReference type="Google" id="ProtNLM"/>
    </source>
</evidence>
<keyword evidence="1" id="KW-0472">Membrane</keyword>